<organism evidence="2 3">
    <name type="scientific">Levilactobacillus suantsaii</name>
    <dbReference type="NCBI Taxonomy" id="2292255"/>
    <lineage>
        <taxon>Bacteria</taxon>
        <taxon>Bacillati</taxon>
        <taxon>Bacillota</taxon>
        <taxon>Bacilli</taxon>
        <taxon>Lactobacillales</taxon>
        <taxon>Lactobacillaceae</taxon>
        <taxon>Levilactobacillus</taxon>
    </lineage>
</organism>
<comment type="caution">
    <text evidence="2">The sequence shown here is derived from an EMBL/GenBank/DDBJ whole genome shotgun (WGS) entry which is preliminary data.</text>
</comment>
<dbReference type="AlphaFoldDB" id="A0A4Q0VKS4"/>
<accession>A0A4Q0VKS4</accession>
<reference evidence="2 3" key="1">
    <citation type="submission" date="2018-08" db="EMBL/GenBank/DDBJ databases">
        <title>Lactobacillus suantsai sp. nov., isolated from traditional fermented suan-tsai in Taiwan.</title>
        <authorList>
            <person name="Huang C.-H."/>
        </authorList>
    </citation>
    <scope>NUCLEOTIDE SEQUENCE [LARGE SCALE GENOMIC DNA]</scope>
    <source>
        <strain evidence="2 3">BCRC 12945</strain>
    </source>
</reference>
<dbReference type="SMART" id="SM00422">
    <property type="entry name" value="HTH_MERR"/>
    <property type="match status" value="1"/>
</dbReference>
<dbReference type="GO" id="GO:0003700">
    <property type="term" value="F:DNA-binding transcription factor activity"/>
    <property type="evidence" value="ECO:0007669"/>
    <property type="project" value="InterPro"/>
</dbReference>
<dbReference type="InterPro" id="IPR009061">
    <property type="entry name" value="DNA-bd_dom_put_sf"/>
</dbReference>
<dbReference type="Pfam" id="PF13411">
    <property type="entry name" value="MerR_1"/>
    <property type="match status" value="1"/>
</dbReference>
<dbReference type="RefSeq" id="WP_129032351.1">
    <property type="nucleotide sequence ID" value="NZ_CP059603.1"/>
</dbReference>
<dbReference type="PANTHER" id="PTHR30204:SF82">
    <property type="entry name" value="TRANSCRIPTIONAL REGULATOR, MERR FAMILY"/>
    <property type="match status" value="1"/>
</dbReference>
<dbReference type="GO" id="GO:0003677">
    <property type="term" value="F:DNA binding"/>
    <property type="evidence" value="ECO:0007669"/>
    <property type="project" value="UniProtKB-KW"/>
</dbReference>
<name>A0A4Q0VKS4_9LACO</name>
<keyword evidence="1" id="KW-0238">DNA-binding</keyword>
<evidence type="ECO:0000256" key="1">
    <source>
        <dbReference type="ARBA" id="ARBA00023125"/>
    </source>
</evidence>
<gene>
    <name evidence="2" type="ORF">DXH47_05565</name>
</gene>
<dbReference type="PROSITE" id="PS50937">
    <property type="entry name" value="HTH_MERR_2"/>
    <property type="match status" value="1"/>
</dbReference>
<proteinExistence type="predicted"/>
<dbReference type="OrthoDB" id="9811174at2"/>
<dbReference type="InterPro" id="IPR000551">
    <property type="entry name" value="MerR-type_HTH_dom"/>
</dbReference>
<dbReference type="Gene3D" id="1.10.1660.10">
    <property type="match status" value="1"/>
</dbReference>
<sequence length="171" mass="19476">MPTKTTYSISEVATQFQLSVPTLRYYDQQGLIPGLSKNAAGYRQFTAKDLNTLRIVECLKRTGLSIRDIKQFMTLVQAGDSTLSQRLALFQHARQRMADQLEQLEQTFAVLDYKCDYHQRAVDNGTEAHVQAQHPDLPDPQLLRELQLRGRGVNLLDAVDDQGETNKRQEL</sequence>
<evidence type="ECO:0000313" key="2">
    <source>
        <dbReference type="EMBL" id="RXI78977.1"/>
    </source>
</evidence>
<dbReference type="EMBL" id="QXIL01000007">
    <property type="protein sequence ID" value="RXI78977.1"/>
    <property type="molecule type" value="Genomic_DNA"/>
</dbReference>
<dbReference type="Proteomes" id="UP000290602">
    <property type="component" value="Unassembled WGS sequence"/>
</dbReference>
<dbReference type="PANTHER" id="PTHR30204">
    <property type="entry name" value="REDOX-CYCLING DRUG-SENSING TRANSCRIPTIONAL ACTIVATOR SOXR"/>
    <property type="match status" value="1"/>
</dbReference>
<dbReference type="CDD" id="cd01109">
    <property type="entry name" value="HTH_YyaN"/>
    <property type="match status" value="1"/>
</dbReference>
<protein>
    <submittedName>
        <fullName evidence="2">MerR family transcriptional regulator</fullName>
    </submittedName>
</protein>
<evidence type="ECO:0000313" key="3">
    <source>
        <dbReference type="Proteomes" id="UP000290602"/>
    </source>
</evidence>
<dbReference type="InterPro" id="IPR047057">
    <property type="entry name" value="MerR_fam"/>
</dbReference>
<dbReference type="SUPFAM" id="SSF46955">
    <property type="entry name" value="Putative DNA-binding domain"/>
    <property type="match status" value="1"/>
</dbReference>
<keyword evidence="3" id="KW-1185">Reference proteome</keyword>